<organism evidence="1 2">
    <name type="scientific">Cyberlindnera fabianii</name>
    <name type="common">Yeast</name>
    <name type="synonym">Hansenula fabianii</name>
    <dbReference type="NCBI Taxonomy" id="36022"/>
    <lineage>
        <taxon>Eukaryota</taxon>
        <taxon>Fungi</taxon>
        <taxon>Dikarya</taxon>
        <taxon>Ascomycota</taxon>
        <taxon>Saccharomycotina</taxon>
        <taxon>Saccharomycetes</taxon>
        <taxon>Phaffomycetales</taxon>
        <taxon>Phaffomycetaceae</taxon>
        <taxon>Cyberlindnera</taxon>
    </lineage>
</organism>
<evidence type="ECO:0000313" key="2">
    <source>
        <dbReference type="Proteomes" id="UP000189513"/>
    </source>
</evidence>
<dbReference type="VEuPathDB" id="FungiDB:BON22_2861"/>
<reference evidence="2" key="1">
    <citation type="journal article" date="2017" name="Genome Announc.">
        <title>Genome sequences of Cyberlindnera fabianii 65, Pichia kudriavzevii 129, and Saccharomyces cerevisiae 131 isolated from fermented masau fruits in Zimbabwe.</title>
        <authorList>
            <person name="van Rijswijck I.M.H."/>
            <person name="Derks M.F.L."/>
            <person name="Abee T."/>
            <person name="de Ridder D."/>
            <person name="Smid E.J."/>
        </authorList>
    </citation>
    <scope>NUCLEOTIDE SEQUENCE [LARGE SCALE GENOMIC DNA]</scope>
    <source>
        <strain evidence="2">65</strain>
    </source>
</reference>
<name>A0A1V2L786_CYBFA</name>
<gene>
    <name evidence="1" type="ORF">BON22_2861</name>
</gene>
<proteinExistence type="predicted"/>
<evidence type="ECO:0000313" key="1">
    <source>
        <dbReference type="EMBL" id="ONH66891.1"/>
    </source>
</evidence>
<accession>A0A1V2L786</accession>
<keyword evidence="2" id="KW-1185">Reference proteome</keyword>
<dbReference type="EMBL" id="MPUK01000005">
    <property type="protein sequence ID" value="ONH66891.1"/>
    <property type="molecule type" value="Genomic_DNA"/>
</dbReference>
<dbReference type="Proteomes" id="UP000189513">
    <property type="component" value="Unassembled WGS sequence"/>
</dbReference>
<dbReference type="AlphaFoldDB" id="A0A1V2L786"/>
<comment type="caution">
    <text evidence="1">The sequence shown here is derived from an EMBL/GenBank/DDBJ whole genome shotgun (WGS) entry which is preliminary data.</text>
</comment>
<sequence>MSYKRSLADLPPDIILRCLDFIPRTAPEYSESVRNVLLIFPQLTQWCRLVTAKQDDRALFFDVPGIRHLSVTEFVEQGLGSAEMTLIELSEEEAIASLDDLMTADPRLFGSRTLLRIDFTGEHPKITKLVDWLETRVKCYELVREQIWVNERERYLREMGAQAQTTARMHHASEFGMTVTHKSLNLRWIVLDDIPGFINDVSFPLASHIKIRFRPEKLQPTITRFEAPLCTDFRVHFTYFLPNFTMHPTHLYFRNACKFNKSRKYDPLDGCDAGAVLPNTTQLAFFENTAYRNSSKNTLPFVSCSSLNATILLRDVVWKVKSTIENVAREKLGWSLECATKSIRDSAGNRAGSVRNDLRIIYWTKKYRGVGNEHLTMIEPEFEISSETATWKVFKEET</sequence>
<protein>
    <submittedName>
        <fullName evidence="1">Uncharacterized protein</fullName>
    </submittedName>
</protein>